<keyword evidence="3" id="KW-0337">GPI-anchor biosynthesis</keyword>
<accession>A0A2M7BAW2</accession>
<dbReference type="InterPro" id="IPR007315">
    <property type="entry name" value="PIG-V/Gpi18"/>
</dbReference>
<evidence type="ECO:0000256" key="7">
    <source>
        <dbReference type="ARBA" id="ARBA00022824"/>
    </source>
</evidence>
<evidence type="ECO:0000313" key="12">
    <source>
        <dbReference type="Proteomes" id="UP000229631"/>
    </source>
</evidence>
<keyword evidence="6 10" id="KW-0812">Transmembrane</keyword>
<keyword evidence="4" id="KW-0328">Glycosyltransferase</keyword>
<dbReference type="Proteomes" id="UP000229631">
    <property type="component" value="Unassembled WGS sequence"/>
</dbReference>
<evidence type="ECO:0000256" key="2">
    <source>
        <dbReference type="ARBA" id="ARBA00004687"/>
    </source>
</evidence>
<proteinExistence type="predicted"/>
<organism evidence="11 12">
    <name type="scientific">Candidatus Shapirobacteria bacterium CG03_land_8_20_14_0_80_39_12</name>
    <dbReference type="NCBI Taxonomy" id="1974879"/>
    <lineage>
        <taxon>Bacteria</taxon>
        <taxon>Candidatus Shapironibacteriota</taxon>
    </lineage>
</organism>
<evidence type="ECO:0000256" key="10">
    <source>
        <dbReference type="SAM" id="Phobius"/>
    </source>
</evidence>
<evidence type="ECO:0000256" key="3">
    <source>
        <dbReference type="ARBA" id="ARBA00022502"/>
    </source>
</evidence>
<comment type="caution">
    <text evidence="11">The sequence shown here is derived from an EMBL/GenBank/DDBJ whole genome shotgun (WGS) entry which is preliminary data.</text>
</comment>
<feature type="transmembrane region" description="Helical" evidence="10">
    <location>
        <begin position="116"/>
        <end position="138"/>
    </location>
</feature>
<dbReference type="GO" id="GO:0000009">
    <property type="term" value="F:alpha-1,6-mannosyltransferase activity"/>
    <property type="evidence" value="ECO:0007669"/>
    <property type="project" value="InterPro"/>
</dbReference>
<feature type="transmembrane region" description="Helical" evidence="10">
    <location>
        <begin position="150"/>
        <end position="183"/>
    </location>
</feature>
<keyword evidence="9 10" id="KW-0472">Membrane</keyword>
<evidence type="ECO:0000313" key="11">
    <source>
        <dbReference type="EMBL" id="PIV00251.1"/>
    </source>
</evidence>
<dbReference type="GO" id="GO:0031501">
    <property type="term" value="C:mannosyltransferase complex"/>
    <property type="evidence" value="ECO:0007669"/>
    <property type="project" value="TreeGrafter"/>
</dbReference>
<dbReference type="Pfam" id="PF04188">
    <property type="entry name" value="Mannosyl_trans2"/>
    <property type="match status" value="1"/>
</dbReference>
<dbReference type="PANTHER" id="PTHR12468">
    <property type="entry name" value="GPI MANNOSYLTRANSFERASE 2"/>
    <property type="match status" value="1"/>
</dbReference>
<feature type="transmembrane region" description="Helical" evidence="10">
    <location>
        <begin position="294"/>
        <end position="320"/>
    </location>
</feature>
<dbReference type="EMBL" id="PEVC01000059">
    <property type="protein sequence ID" value="PIV00251.1"/>
    <property type="molecule type" value="Genomic_DNA"/>
</dbReference>
<comment type="pathway">
    <text evidence="2">Glycolipid biosynthesis; glycosylphosphatidylinositol-anchor biosynthesis.</text>
</comment>
<feature type="transmembrane region" description="Helical" evidence="10">
    <location>
        <begin position="332"/>
        <end position="360"/>
    </location>
</feature>
<protein>
    <recommendedName>
        <fullName evidence="13">Glycosyltransferase RgtA/B/C/D-like domain-containing protein</fullName>
    </recommendedName>
</protein>
<keyword evidence="5" id="KW-0808">Transferase</keyword>
<evidence type="ECO:0008006" key="13">
    <source>
        <dbReference type="Google" id="ProtNLM"/>
    </source>
</evidence>
<feature type="transmembrane region" description="Helical" evidence="10">
    <location>
        <begin position="27"/>
        <end position="50"/>
    </location>
</feature>
<gene>
    <name evidence="11" type="ORF">COS54_03390</name>
</gene>
<reference evidence="12" key="1">
    <citation type="submission" date="2017-09" db="EMBL/GenBank/DDBJ databases">
        <title>Depth-based differentiation of microbial function through sediment-hosted aquifers and enrichment of novel symbionts in the deep terrestrial subsurface.</title>
        <authorList>
            <person name="Probst A.J."/>
            <person name="Ladd B."/>
            <person name="Jarett J.K."/>
            <person name="Geller-Mcgrath D.E."/>
            <person name="Sieber C.M.K."/>
            <person name="Emerson J.B."/>
            <person name="Anantharaman K."/>
            <person name="Thomas B.C."/>
            <person name="Malmstrom R."/>
            <person name="Stieglmeier M."/>
            <person name="Klingl A."/>
            <person name="Woyke T."/>
            <person name="Ryan C.M."/>
            <person name="Banfield J.F."/>
        </authorList>
    </citation>
    <scope>NUCLEOTIDE SEQUENCE [LARGE SCALE GENOMIC DNA]</scope>
</reference>
<dbReference type="GO" id="GO:0004376">
    <property type="term" value="F:GPI mannosyltransferase activity"/>
    <property type="evidence" value="ECO:0007669"/>
    <property type="project" value="InterPro"/>
</dbReference>
<feature type="transmembrane region" description="Helical" evidence="10">
    <location>
        <begin position="260"/>
        <end position="282"/>
    </location>
</feature>
<evidence type="ECO:0000256" key="8">
    <source>
        <dbReference type="ARBA" id="ARBA00022989"/>
    </source>
</evidence>
<evidence type="ECO:0000256" key="1">
    <source>
        <dbReference type="ARBA" id="ARBA00004477"/>
    </source>
</evidence>
<evidence type="ECO:0000256" key="5">
    <source>
        <dbReference type="ARBA" id="ARBA00022679"/>
    </source>
</evidence>
<dbReference type="PANTHER" id="PTHR12468:SF2">
    <property type="entry name" value="GPI MANNOSYLTRANSFERASE 2"/>
    <property type="match status" value="1"/>
</dbReference>
<sequence>MGLKKMREKTNNLSKTASDSNKNILKFIFLIFVLWQSAILLITFISPSILPLREQFTYSDGSKPINPRFLWNRANFDGSHYLNIVKNGFGLHEQSFFPFYPELIKFLSPVFKGKDLLAGLFISNFSLLIFLFVFYKLIIIDYDDKTAKRTIIFLLIFPASFFLTMVYSESLFLMLLLGCFYAGRKGKWLIAGILGGLASYTRIVGVFIFPALIYEWYLQHQGFSFKKSFISLLPLFFIPLGLLKYTAFLNEKYHDPLIFIHAQSAFVAGGTNGRIILIYQVFWRYLKMILETRFYYSYFPVWLELLTASFFAVLLILAYVKKVRFSYLIFSAFSYFIPTLSGTFLSLPRFALTLFPCFIFLGMLKNVFLRRFLLVIFSLLFIVSTAFFLRGYWIS</sequence>
<dbReference type="UniPathway" id="UPA00196"/>
<feature type="transmembrane region" description="Helical" evidence="10">
    <location>
        <begin position="189"/>
        <end position="217"/>
    </location>
</feature>
<evidence type="ECO:0000256" key="4">
    <source>
        <dbReference type="ARBA" id="ARBA00022676"/>
    </source>
</evidence>
<evidence type="ECO:0000256" key="6">
    <source>
        <dbReference type="ARBA" id="ARBA00022692"/>
    </source>
</evidence>
<keyword evidence="8 10" id="KW-1133">Transmembrane helix</keyword>
<dbReference type="GO" id="GO:0006506">
    <property type="term" value="P:GPI anchor biosynthetic process"/>
    <property type="evidence" value="ECO:0007669"/>
    <property type="project" value="UniProtKB-UniPathway"/>
</dbReference>
<comment type="subcellular location">
    <subcellularLocation>
        <location evidence="1">Endoplasmic reticulum membrane</location>
        <topology evidence="1">Multi-pass membrane protein</topology>
    </subcellularLocation>
</comment>
<dbReference type="GO" id="GO:0016020">
    <property type="term" value="C:membrane"/>
    <property type="evidence" value="ECO:0007669"/>
    <property type="project" value="GOC"/>
</dbReference>
<keyword evidence="7" id="KW-0256">Endoplasmic reticulum</keyword>
<dbReference type="AlphaFoldDB" id="A0A2M7BAW2"/>
<feature type="transmembrane region" description="Helical" evidence="10">
    <location>
        <begin position="229"/>
        <end position="248"/>
    </location>
</feature>
<name>A0A2M7BAW2_9BACT</name>
<evidence type="ECO:0000256" key="9">
    <source>
        <dbReference type="ARBA" id="ARBA00023136"/>
    </source>
</evidence>
<feature type="transmembrane region" description="Helical" evidence="10">
    <location>
        <begin position="372"/>
        <end position="393"/>
    </location>
</feature>